<protein>
    <submittedName>
        <fullName evidence="2">DUF4153 domain-containing protein</fullName>
    </submittedName>
</protein>
<name>A0ABR9ZRD3_9FIRM</name>
<keyword evidence="3" id="KW-1185">Reference proteome</keyword>
<sequence length="586" mass="67540">MMHLIRKLGKWLGYSGRTIKQSFERFPITLMATFAVVVIFVMIIHAMHPDDYQNVLMVFALAMPFSAILKLWHERTGKLKLGMQAILTVLLMISYYFVIPEPKSDVFWGQYFVLLILFYAVFFLVPYFPRREGFALALVERAGKFFLTTLYSIVLYLGLNAVLFSVEKLFELNLPSELPADLFFCVLGFFAVPYFLGSLPEIQHQEKPEGFSKIFKTLFLYILIPVQSIYTLILYAYFIRLLVIQTFPEGIIGDLVIWYALVSFLTLFSVKDLREDVPWLDNYTKIFSVTMVVPLGMFAIAMGIRIQHYGLTMARYLSIVAMIYLVIAYVTLPVRKRDVSVPLYIMAICMITVSFFGVLSWDRVVLKEQTNRLERYLIEAGYTLNETNWIAPTTVSEEQQELISDRLIYLTDHYEIGEITLLPEGFEIHQAEQYLGFEIKRSYPRYNTVNYFNQAFVNQNAPVDVKGQDYVMLLNRYEDRSYSLYDAHILLEKAGPSGKTASFEDDEYSSMKVTIEGLFVGEINVDDLAEKASVSNENTQIIEFKASDGEVLLLEFSFIEISGNKKTTGELAGIDYYQCWLKVSKK</sequence>
<comment type="caution">
    <text evidence="2">The sequence shown here is derived from an EMBL/GenBank/DDBJ whole genome shotgun (WGS) entry which is preliminary data.</text>
</comment>
<feature type="transmembrane region" description="Helical" evidence="1">
    <location>
        <begin position="218"/>
        <end position="239"/>
    </location>
</feature>
<feature type="transmembrane region" description="Helical" evidence="1">
    <location>
        <begin position="52"/>
        <end position="69"/>
    </location>
</feature>
<feature type="transmembrane region" description="Helical" evidence="1">
    <location>
        <begin position="178"/>
        <end position="197"/>
    </location>
</feature>
<dbReference type="InterPro" id="IPR025291">
    <property type="entry name" value="DUF4153"/>
</dbReference>
<feature type="transmembrane region" description="Helical" evidence="1">
    <location>
        <begin position="145"/>
        <end position="166"/>
    </location>
</feature>
<evidence type="ECO:0000256" key="1">
    <source>
        <dbReference type="SAM" id="Phobius"/>
    </source>
</evidence>
<feature type="transmembrane region" description="Helical" evidence="1">
    <location>
        <begin position="111"/>
        <end position="129"/>
    </location>
</feature>
<proteinExistence type="predicted"/>
<feature type="transmembrane region" description="Helical" evidence="1">
    <location>
        <begin position="316"/>
        <end position="334"/>
    </location>
</feature>
<dbReference type="EMBL" id="JADKNH010000004">
    <property type="protein sequence ID" value="MBF4692886.1"/>
    <property type="molecule type" value="Genomic_DNA"/>
</dbReference>
<keyword evidence="1" id="KW-0472">Membrane</keyword>
<feature type="transmembrane region" description="Helical" evidence="1">
    <location>
        <begin position="282"/>
        <end position="304"/>
    </location>
</feature>
<reference evidence="2 3" key="1">
    <citation type="submission" date="2020-11" db="EMBL/GenBank/DDBJ databases">
        <title>Fusibacter basophilias sp. nov.</title>
        <authorList>
            <person name="Qiu D."/>
        </authorList>
    </citation>
    <scope>NUCLEOTIDE SEQUENCE [LARGE SCALE GENOMIC DNA]</scope>
    <source>
        <strain evidence="2 3">Q10-2</strain>
    </source>
</reference>
<dbReference type="RefSeq" id="WP_194701131.1">
    <property type="nucleotide sequence ID" value="NZ_JADKNH010000004.1"/>
</dbReference>
<keyword evidence="1" id="KW-1133">Transmembrane helix</keyword>
<feature type="transmembrane region" description="Helical" evidence="1">
    <location>
        <begin position="341"/>
        <end position="361"/>
    </location>
</feature>
<gene>
    <name evidence="2" type="ORF">ISU02_07130</name>
</gene>
<evidence type="ECO:0000313" key="2">
    <source>
        <dbReference type="EMBL" id="MBF4692886.1"/>
    </source>
</evidence>
<feature type="transmembrane region" description="Helical" evidence="1">
    <location>
        <begin position="251"/>
        <end position="270"/>
    </location>
</feature>
<feature type="transmembrane region" description="Helical" evidence="1">
    <location>
        <begin position="26"/>
        <end position="46"/>
    </location>
</feature>
<keyword evidence="1" id="KW-0812">Transmembrane</keyword>
<dbReference type="Pfam" id="PF13687">
    <property type="entry name" value="DUF4153"/>
    <property type="match status" value="1"/>
</dbReference>
<organism evidence="2 3">
    <name type="scientific">Fusibacter ferrireducens</name>
    <dbReference type="NCBI Taxonomy" id="2785058"/>
    <lineage>
        <taxon>Bacteria</taxon>
        <taxon>Bacillati</taxon>
        <taxon>Bacillota</taxon>
        <taxon>Clostridia</taxon>
        <taxon>Eubacteriales</taxon>
        <taxon>Eubacteriales Family XII. Incertae Sedis</taxon>
        <taxon>Fusibacter</taxon>
    </lineage>
</organism>
<dbReference type="Proteomes" id="UP000614200">
    <property type="component" value="Unassembled WGS sequence"/>
</dbReference>
<evidence type="ECO:0000313" key="3">
    <source>
        <dbReference type="Proteomes" id="UP000614200"/>
    </source>
</evidence>
<feature type="transmembrane region" description="Helical" evidence="1">
    <location>
        <begin position="81"/>
        <end position="99"/>
    </location>
</feature>
<accession>A0ABR9ZRD3</accession>